<feature type="chain" id="PRO_5011668708" evidence="5">
    <location>
        <begin position="23"/>
        <end position="727"/>
    </location>
</feature>
<dbReference type="PROSITE" id="PS50082">
    <property type="entry name" value="WD_REPEATS_2"/>
    <property type="match status" value="1"/>
</dbReference>
<sequence length="727" mass="78579">MVSAFKLRVVVALLLVAGCSGAAEPAPVAGPSRTPKLEVAGPSRTPVLGAAEPEPCTKTGGPVKPIKLSSREMLETGGHSDLNSVVFGRLKGKPIAISAGSEGSVRFWKLPSLEPAAKPMKGTRAGYTEIGGRAALFTTGTDGGRLWDLDTRKRLLSIPGRIFAFAFGPGTLYTGHDKGIVRVWSLRTRSLVRQFTVARGEDIDPSGSALAASGSQLISQYGTLRVWNPATGRQVGRPLAEWSEDAETEETGPYFSDSGKIGILEKNGTTTVFALRYGWLGSWDLGRRRTDGYYADQEGPGQDTRDDKNYSSFAVGEGVVLAGENNDHDFDESTTGSAVIVRDARTHRRLRTLVGHERAVTTLEIGRLDGRPVALSGSRDNTIRLWDLTSGRELSRTATAGPVREVTDLALGTVNGRTIVLTAAKDGVLRMWDLKSRAFSGRAYRFAPESEDDEENGAWVSGLAVTEVNGVPVAIVSRDNLKILRLADFTEAGSLPGLRDFQLVRRGGRTAVVARENGEDRETFSIWDLGTRQQLGRLDLDPETTGEGVDLTRLGADAVALYRAGTRKSWDGRTLHVWDIAAGRERPPIDVSPLRLPGEIPDPYEGAFTARIGCDPVVLTHYGSGRVRFNDADTGRPLGRLANLGGTPVLVGTVRGRSIAVVQTRFADGEYVGRYFIRLWDLATRKPLTPELHVPEIQTMALGTLEGTPVLVAAGVDKQVWYWRLTS</sequence>
<dbReference type="Gene3D" id="2.130.10.10">
    <property type="entry name" value="YVTN repeat-like/Quinoprotein amine dehydrogenase"/>
    <property type="match status" value="3"/>
</dbReference>
<feature type="repeat" description="WD" evidence="3">
    <location>
        <begin position="353"/>
        <end position="396"/>
    </location>
</feature>
<evidence type="ECO:0000313" key="7">
    <source>
        <dbReference type="Proteomes" id="UP000198953"/>
    </source>
</evidence>
<evidence type="ECO:0000256" key="1">
    <source>
        <dbReference type="ARBA" id="ARBA00022574"/>
    </source>
</evidence>
<keyword evidence="2" id="KW-0677">Repeat</keyword>
<proteinExistence type="predicted"/>
<dbReference type="OrthoDB" id="218695at2"/>
<evidence type="ECO:0000256" key="5">
    <source>
        <dbReference type="SAM" id="SignalP"/>
    </source>
</evidence>
<dbReference type="SUPFAM" id="SSF50998">
    <property type="entry name" value="Quinoprotein alcohol dehydrogenase-like"/>
    <property type="match status" value="2"/>
</dbReference>
<dbReference type="InterPro" id="IPR011047">
    <property type="entry name" value="Quinoprotein_ADH-like_sf"/>
</dbReference>
<evidence type="ECO:0000256" key="4">
    <source>
        <dbReference type="SAM" id="MobiDB-lite"/>
    </source>
</evidence>
<name>A0A1H7Q9T3_9ACTN</name>
<evidence type="ECO:0000313" key="6">
    <source>
        <dbReference type="EMBL" id="SEL44245.1"/>
    </source>
</evidence>
<feature type="signal peptide" evidence="5">
    <location>
        <begin position="1"/>
        <end position="22"/>
    </location>
</feature>
<dbReference type="SMART" id="SM00320">
    <property type="entry name" value="WD40"/>
    <property type="match status" value="4"/>
</dbReference>
<dbReference type="PROSITE" id="PS00678">
    <property type="entry name" value="WD_REPEATS_1"/>
    <property type="match status" value="2"/>
</dbReference>
<dbReference type="PANTHER" id="PTHR22847:SF637">
    <property type="entry name" value="WD REPEAT DOMAIN 5B"/>
    <property type="match status" value="1"/>
</dbReference>
<keyword evidence="5" id="KW-0732">Signal</keyword>
<dbReference type="AlphaFoldDB" id="A0A1H7Q9T3"/>
<dbReference type="InterPro" id="IPR019775">
    <property type="entry name" value="WD40_repeat_CS"/>
</dbReference>
<accession>A0A1H7Q9T3</accession>
<dbReference type="Pfam" id="PF00400">
    <property type="entry name" value="WD40"/>
    <property type="match status" value="1"/>
</dbReference>
<dbReference type="STRING" id="46177.SAMN05660976_02457"/>
<reference evidence="6 7" key="1">
    <citation type="submission" date="2016-10" db="EMBL/GenBank/DDBJ databases">
        <authorList>
            <person name="de Groot N.N."/>
        </authorList>
    </citation>
    <scope>NUCLEOTIDE SEQUENCE [LARGE SCALE GENOMIC DNA]</scope>
    <source>
        <strain evidence="6 7">DSM 43357</strain>
    </source>
</reference>
<dbReference type="PROSITE" id="PS50294">
    <property type="entry name" value="WD_REPEATS_REGION"/>
    <property type="match status" value="1"/>
</dbReference>
<evidence type="ECO:0000256" key="2">
    <source>
        <dbReference type="ARBA" id="ARBA00022737"/>
    </source>
</evidence>
<feature type="region of interest" description="Disordered" evidence="4">
    <location>
        <begin position="23"/>
        <end position="64"/>
    </location>
</feature>
<dbReference type="PRINTS" id="PR00320">
    <property type="entry name" value="GPROTEINBRPT"/>
</dbReference>
<evidence type="ECO:0000256" key="3">
    <source>
        <dbReference type="PROSITE-ProRule" id="PRU00221"/>
    </source>
</evidence>
<gene>
    <name evidence="6" type="ORF">SAMN05660976_02457</name>
</gene>
<dbReference type="EMBL" id="FOBF01000005">
    <property type="protein sequence ID" value="SEL44245.1"/>
    <property type="molecule type" value="Genomic_DNA"/>
</dbReference>
<dbReference type="InterPro" id="IPR001680">
    <property type="entry name" value="WD40_rpt"/>
</dbReference>
<keyword evidence="1 3" id="KW-0853">WD repeat</keyword>
<dbReference type="PROSITE" id="PS51257">
    <property type="entry name" value="PROKAR_LIPOPROTEIN"/>
    <property type="match status" value="1"/>
</dbReference>
<dbReference type="PANTHER" id="PTHR22847">
    <property type="entry name" value="WD40 REPEAT PROTEIN"/>
    <property type="match status" value="1"/>
</dbReference>
<organism evidence="6 7">
    <name type="scientific">Nonomuraea pusilla</name>
    <dbReference type="NCBI Taxonomy" id="46177"/>
    <lineage>
        <taxon>Bacteria</taxon>
        <taxon>Bacillati</taxon>
        <taxon>Actinomycetota</taxon>
        <taxon>Actinomycetes</taxon>
        <taxon>Streptosporangiales</taxon>
        <taxon>Streptosporangiaceae</taxon>
        <taxon>Nonomuraea</taxon>
    </lineage>
</organism>
<protein>
    <submittedName>
        <fullName evidence="6">WD40 repeat</fullName>
    </submittedName>
</protein>
<keyword evidence="7" id="KW-1185">Reference proteome</keyword>
<dbReference type="Proteomes" id="UP000198953">
    <property type="component" value="Unassembled WGS sequence"/>
</dbReference>
<dbReference type="InterPro" id="IPR015943">
    <property type="entry name" value="WD40/YVTN_repeat-like_dom_sf"/>
</dbReference>
<dbReference type="InterPro" id="IPR020472">
    <property type="entry name" value="WD40_PAC1"/>
</dbReference>
<dbReference type="RefSeq" id="WP_143078628.1">
    <property type="nucleotide sequence ID" value="NZ_FOBF01000005.1"/>
</dbReference>